<dbReference type="InterPro" id="IPR058627">
    <property type="entry name" value="MdtA-like_C"/>
</dbReference>
<dbReference type="PANTHER" id="PTHR30469">
    <property type="entry name" value="MULTIDRUG RESISTANCE PROTEIN MDTA"/>
    <property type="match status" value="1"/>
</dbReference>
<proteinExistence type="inferred from homology"/>
<dbReference type="NCBIfam" id="TIGR01730">
    <property type="entry name" value="RND_mfp"/>
    <property type="match status" value="1"/>
</dbReference>
<evidence type="ECO:0000259" key="9">
    <source>
        <dbReference type="Pfam" id="PF25967"/>
    </source>
</evidence>
<feature type="domain" description="Multidrug resistance protein MdtA-like barrel-sandwich hybrid" evidence="7">
    <location>
        <begin position="65"/>
        <end position="219"/>
    </location>
</feature>
<dbReference type="KEGG" id="aon:DEH84_11580"/>
<dbReference type="Pfam" id="PF25917">
    <property type="entry name" value="BSH_RND"/>
    <property type="match status" value="1"/>
</dbReference>
<dbReference type="EMBL" id="CP029210">
    <property type="protein sequence ID" value="AWI55240.1"/>
    <property type="molecule type" value="Genomic_DNA"/>
</dbReference>
<dbReference type="GO" id="GO:1990195">
    <property type="term" value="C:macrolide transmembrane transporter complex"/>
    <property type="evidence" value="ECO:0007669"/>
    <property type="project" value="InterPro"/>
</dbReference>
<evidence type="ECO:0000259" key="8">
    <source>
        <dbReference type="Pfam" id="PF25944"/>
    </source>
</evidence>
<dbReference type="Proteomes" id="UP000244892">
    <property type="component" value="Chromosome"/>
</dbReference>
<dbReference type="GO" id="GO:0015562">
    <property type="term" value="F:efflux transmembrane transporter activity"/>
    <property type="evidence" value="ECO:0007669"/>
    <property type="project" value="TreeGrafter"/>
</dbReference>
<feature type="coiled-coil region" evidence="5">
    <location>
        <begin position="98"/>
        <end position="125"/>
    </location>
</feature>
<evidence type="ECO:0000256" key="1">
    <source>
        <dbReference type="ARBA" id="ARBA00004236"/>
    </source>
</evidence>
<dbReference type="InterPro" id="IPR058625">
    <property type="entry name" value="MdtA-like_BSH"/>
</dbReference>
<dbReference type="GO" id="GO:0019898">
    <property type="term" value="C:extrinsic component of membrane"/>
    <property type="evidence" value="ECO:0007669"/>
    <property type="project" value="InterPro"/>
</dbReference>
<dbReference type="Gene3D" id="6.10.140.1990">
    <property type="match status" value="1"/>
</dbReference>
<dbReference type="GO" id="GO:1990961">
    <property type="term" value="P:xenobiotic detoxification by transmembrane export across the plasma membrane"/>
    <property type="evidence" value="ECO:0007669"/>
    <property type="project" value="InterPro"/>
</dbReference>
<keyword evidence="3" id="KW-0813">Transport</keyword>
<organism evidence="10 11">
    <name type="scientific">Aquabacterium olei</name>
    <dbReference type="NCBI Taxonomy" id="1296669"/>
    <lineage>
        <taxon>Bacteria</taxon>
        <taxon>Pseudomonadati</taxon>
        <taxon>Pseudomonadota</taxon>
        <taxon>Betaproteobacteria</taxon>
        <taxon>Burkholderiales</taxon>
        <taxon>Aquabacterium</taxon>
    </lineage>
</organism>
<dbReference type="AlphaFoldDB" id="A0A2U8FW53"/>
<dbReference type="PANTHER" id="PTHR30469:SF33">
    <property type="entry name" value="SLR1207 PROTEIN"/>
    <property type="match status" value="1"/>
</dbReference>
<accession>A0A2U8FW53</accession>
<dbReference type="OrthoDB" id="9784484at2"/>
<evidence type="ECO:0000256" key="4">
    <source>
        <dbReference type="ARBA" id="ARBA00023054"/>
    </source>
</evidence>
<dbReference type="Pfam" id="PF25967">
    <property type="entry name" value="RND-MFP_C"/>
    <property type="match status" value="1"/>
</dbReference>
<dbReference type="Gene3D" id="2.40.30.170">
    <property type="match status" value="1"/>
</dbReference>
<reference evidence="10 11" key="1">
    <citation type="submission" date="2018-05" db="EMBL/GenBank/DDBJ databases">
        <title>complete genome sequence of Aquabacterium olei NBRC 110486.</title>
        <authorList>
            <person name="Tang B."/>
            <person name="Chang J."/>
            <person name="Zhang L."/>
            <person name="Yang H."/>
        </authorList>
    </citation>
    <scope>NUCLEOTIDE SEQUENCE [LARGE SCALE GENOMIC DNA]</scope>
    <source>
        <strain evidence="10 11">NBRC 110486</strain>
    </source>
</reference>
<dbReference type="GO" id="GO:0030313">
    <property type="term" value="C:cell envelope"/>
    <property type="evidence" value="ECO:0007669"/>
    <property type="project" value="UniProtKB-SubCell"/>
</dbReference>
<feature type="coiled-coil region" evidence="5">
    <location>
        <begin position="150"/>
        <end position="184"/>
    </location>
</feature>
<evidence type="ECO:0000313" key="11">
    <source>
        <dbReference type="Proteomes" id="UP000244892"/>
    </source>
</evidence>
<evidence type="ECO:0000256" key="5">
    <source>
        <dbReference type="SAM" id="Coils"/>
    </source>
</evidence>
<dbReference type="GO" id="GO:1990281">
    <property type="term" value="C:efflux pump complex"/>
    <property type="evidence" value="ECO:0007669"/>
    <property type="project" value="TreeGrafter"/>
</dbReference>
<feature type="domain" description="Multidrug resistance protein MdtA-like beta-barrel" evidence="8">
    <location>
        <begin position="226"/>
        <end position="320"/>
    </location>
</feature>
<evidence type="ECO:0000256" key="6">
    <source>
        <dbReference type="SAM" id="MobiDB-lite"/>
    </source>
</evidence>
<dbReference type="Gene3D" id="2.40.50.100">
    <property type="match status" value="1"/>
</dbReference>
<dbReference type="Gene3D" id="2.40.420.20">
    <property type="match status" value="1"/>
</dbReference>
<dbReference type="InterPro" id="IPR058626">
    <property type="entry name" value="MdtA-like_b-barrel"/>
</dbReference>
<keyword evidence="11" id="KW-1185">Reference proteome</keyword>
<feature type="domain" description="Multidrug resistance protein MdtA-like C-terminal permuted SH3" evidence="9">
    <location>
        <begin position="326"/>
        <end position="390"/>
    </location>
</feature>
<protein>
    <submittedName>
        <fullName evidence="10">Efflux transporter periplasmic adaptor subunit</fullName>
    </submittedName>
</protein>
<evidence type="ECO:0000256" key="2">
    <source>
        <dbReference type="ARBA" id="ARBA00009477"/>
    </source>
</evidence>
<dbReference type="InterPro" id="IPR006143">
    <property type="entry name" value="RND_pump_MFP"/>
</dbReference>
<sequence length="406" mass="43916">MMRRTSWFKGWRLGLIAALLIGGGWWVRQHYFTPPPAPQVITAPVTRQDLEDTVLATGSIQAIQQVDIGAQASGQIRKLHVELGQSIHKGDLVAEIDSTKQQNDLRNAEAQLAVLAAQKRSRQAQLVQYELALQRTQALVKEDAGTRADLEAAQASVDTTRAALAELDAQIEQARIAVDTARTNLGYTRIVAPMDGVVIAVVRKAGQTVNALQSAPTLIKLAQLDTMLIRAQISEADVVKVRPDMPVYFTIMGEPDKRYDARLVAIEPSTDAEQAETSSTTSTSSTSSSTTSAIYYNGRFTVPNPEHKLRIDMTAQVSIVASRADNTLTVPATALGARGKDGRYTVKVLEGEAGQAQRVSQRQVRVGLNNRVQAQVLDGLKEGERVVIGDASANNASRSRGGPPMF</sequence>
<evidence type="ECO:0000259" key="7">
    <source>
        <dbReference type="Pfam" id="PF25917"/>
    </source>
</evidence>
<evidence type="ECO:0000313" key="10">
    <source>
        <dbReference type="EMBL" id="AWI55240.1"/>
    </source>
</evidence>
<dbReference type="InterPro" id="IPR030190">
    <property type="entry name" value="MacA_alpha-hairpin_sf"/>
</dbReference>
<feature type="region of interest" description="Disordered" evidence="6">
    <location>
        <begin position="269"/>
        <end position="290"/>
    </location>
</feature>
<name>A0A2U8FW53_9BURK</name>
<dbReference type="SUPFAM" id="SSF111369">
    <property type="entry name" value="HlyD-like secretion proteins"/>
    <property type="match status" value="1"/>
</dbReference>
<comment type="subcellular location">
    <subcellularLocation>
        <location evidence="1">Cell membrane</location>
    </subcellularLocation>
</comment>
<keyword evidence="4 5" id="KW-0175">Coiled coil</keyword>
<evidence type="ECO:0000256" key="3">
    <source>
        <dbReference type="ARBA" id="ARBA00022448"/>
    </source>
</evidence>
<dbReference type="Pfam" id="PF25944">
    <property type="entry name" value="Beta-barrel_RND"/>
    <property type="match status" value="1"/>
</dbReference>
<comment type="similarity">
    <text evidence="2">Belongs to the membrane fusion protein (MFP) (TC 8.A.1) family.</text>
</comment>
<feature type="compositionally biased region" description="Low complexity" evidence="6">
    <location>
        <begin position="277"/>
        <end position="290"/>
    </location>
</feature>
<gene>
    <name evidence="10" type="ORF">DEH84_11580</name>
</gene>